<gene>
    <name evidence="2" type="ORF">HLH33_12935</name>
</gene>
<feature type="region of interest" description="Disordered" evidence="1">
    <location>
        <begin position="73"/>
        <end position="101"/>
    </location>
</feature>
<evidence type="ECO:0000313" key="3">
    <source>
        <dbReference type="Proteomes" id="UP000550787"/>
    </source>
</evidence>
<reference evidence="2 3" key="1">
    <citation type="submission" date="2020-04" db="EMBL/GenBank/DDBJ databases">
        <title>Description of novel Gluconacetobacter.</title>
        <authorList>
            <person name="Sombolestani A."/>
        </authorList>
    </citation>
    <scope>NUCLEOTIDE SEQUENCE [LARGE SCALE GENOMIC DNA]</scope>
    <source>
        <strain evidence="2 3">LMG 7603</strain>
    </source>
</reference>
<dbReference type="RefSeq" id="WP_183116085.1">
    <property type="nucleotide sequence ID" value="NZ_JABEQG010000026.1"/>
</dbReference>
<dbReference type="EMBL" id="JABEQG010000026">
    <property type="protein sequence ID" value="MBB2157204.1"/>
    <property type="molecule type" value="Genomic_DNA"/>
</dbReference>
<dbReference type="AlphaFoldDB" id="A0A7W4I6M4"/>
<accession>A0A7W4I6M4</accession>
<dbReference type="Proteomes" id="UP000550787">
    <property type="component" value="Unassembled WGS sequence"/>
</dbReference>
<evidence type="ECO:0000313" key="2">
    <source>
        <dbReference type="EMBL" id="MBB2157204.1"/>
    </source>
</evidence>
<comment type="caution">
    <text evidence="2">The sequence shown here is derived from an EMBL/GenBank/DDBJ whole genome shotgun (WGS) entry which is preliminary data.</text>
</comment>
<protein>
    <submittedName>
        <fullName evidence="2">Uncharacterized protein</fullName>
    </submittedName>
</protein>
<proteinExistence type="predicted"/>
<organism evidence="2 3">
    <name type="scientific">Gluconacetobacter diazotrophicus</name>
    <name type="common">Acetobacter diazotrophicus</name>
    <dbReference type="NCBI Taxonomy" id="33996"/>
    <lineage>
        <taxon>Bacteria</taxon>
        <taxon>Pseudomonadati</taxon>
        <taxon>Pseudomonadota</taxon>
        <taxon>Alphaproteobacteria</taxon>
        <taxon>Acetobacterales</taxon>
        <taxon>Acetobacteraceae</taxon>
        <taxon>Gluconacetobacter</taxon>
    </lineage>
</organism>
<sequence length="101" mass="10124">MADNAKTTGAGDATVSVKLLRPVYTRPGARPLPIGTVMDVDAITAAFWASRGIAVRASAELAKVEIVTGHSAAAASAVTPAPMPPAPPLKEPAPAPAPPPH</sequence>
<feature type="compositionally biased region" description="Pro residues" evidence="1">
    <location>
        <begin position="81"/>
        <end position="101"/>
    </location>
</feature>
<evidence type="ECO:0000256" key="1">
    <source>
        <dbReference type="SAM" id="MobiDB-lite"/>
    </source>
</evidence>
<name>A0A7W4I6M4_GLUDI</name>